<dbReference type="AlphaFoldDB" id="A0A1F7IUF7"/>
<dbReference type="STRING" id="1802061.A3A93_02615"/>
<gene>
    <name evidence="1" type="ORF">A3A93_02615</name>
</gene>
<dbReference type="Proteomes" id="UP000177141">
    <property type="component" value="Unassembled WGS sequence"/>
</dbReference>
<name>A0A1F7IUF7_9BACT</name>
<evidence type="ECO:0000313" key="1">
    <source>
        <dbReference type="EMBL" id="OGK46992.1"/>
    </source>
</evidence>
<protein>
    <submittedName>
        <fullName evidence="1">Uncharacterized protein</fullName>
    </submittedName>
</protein>
<proteinExistence type="predicted"/>
<reference evidence="1 2" key="1">
    <citation type="journal article" date="2016" name="Nat. Commun.">
        <title>Thousands of microbial genomes shed light on interconnected biogeochemical processes in an aquifer system.</title>
        <authorList>
            <person name="Anantharaman K."/>
            <person name="Brown C.T."/>
            <person name="Hug L.A."/>
            <person name="Sharon I."/>
            <person name="Castelle C.J."/>
            <person name="Probst A.J."/>
            <person name="Thomas B.C."/>
            <person name="Singh A."/>
            <person name="Wilkins M.J."/>
            <person name="Karaoz U."/>
            <person name="Brodie E.L."/>
            <person name="Williams K.H."/>
            <person name="Hubbard S.S."/>
            <person name="Banfield J.F."/>
        </authorList>
    </citation>
    <scope>NUCLEOTIDE SEQUENCE [LARGE SCALE GENOMIC DNA]</scope>
</reference>
<organism evidence="1 2">
    <name type="scientific">Candidatus Roizmanbacteria bacterium RIFCSPLOWO2_01_FULL_38_12</name>
    <dbReference type="NCBI Taxonomy" id="1802061"/>
    <lineage>
        <taxon>Bacteria</taxon>
        <taxon>Candidatus Roizmaniibacteriota</taxon>
    </lineage>
</organism>
<dbReference type="EMBL" id="MGAL01000036">
    <property type="protein sequence ID" value="OGK46992.1"/>
    <property type="molecule type" value="Genomic_DNA"/>
</dbReference>
<sequence>MKIVLIVTNSKRKSLVFVTEELDAYSLEKAVKLARAGEINGAYVVKRGSTTYIRTYPKVSESDEFDALSITAKNLILYLHNTNVTKILPVLNLFIELYRTHLQKTEQFIKPVGQSEVLVEGVKKKLKRVRSIVFAAAKIFTLDPYLLGAIIVDEIARLLPFEEMLDVVGVEIIGGNTSVGIAQVKTDTANNIIKLGLYNPNTKDPKLPFKRLNQEARIHLYTYLINQKHNILFAAAIIKDIVDSWSPVAGKKLTTAVIATLYSQGGRPHQNPIPNERGKQIAGEFYELVRKILKQP</sequence>
<comment type="caution">
    <text evidence="1">The sequence shown here is derived from an EMBL/GenBank/DDBJ whole genome shotgun (WGS) entry which is preliminary data.</text>
</comment>
<evidence type="ECO:0000313" key="2">
    <source>
        <dbReference type="Proteomes" id="UP000177141"/>
    </source>
</evidence>
<accession>A0A1F7IUF7</accession>